<sequence length="963" mass="100990">MTANAPAPPHPSAAIIGMGCRLPGGVNSPDQLWKALVEGRDCVSRIPQERWEGMVARLHPDQVPERPFPAGVVDHAFDNAFFGITADEAAEMDPQQGWLLETAYEALSDAALDPASLAGTRTGVYVGAASIDQAATNFGTGARAGVFTASGAGMAILANRLSYHLDLSGPSLTLDTACSSSLTALHYAVRDLRSGEVDMALVGGTNVLGNPVITAGFTETGVLSRRGRCAPFEQHADGYVRSEAAVVLVLTLSEDATARGHRIWAQVAGTGMSHGGRAPHLLAPRADRQTLTVRRALDDAGILPAQVGWVQAHGTGTRAGDRIEARGLAQALGERGPVVVGSVKSVLGHLEGAAGAAGVMAAALALHHGQIPPTAHHQHLRTGLERQVRVPTRVEPWPHTTEKDRGRVAGVSGFGFGGSNAHVLLTRAPSTEGPAAEDPMPLPETVFVSAHTPAALASAAGRLAVNAPRGGSVGVVADTSLARGPHHRWRAAVTAADLGSLVQGLRSLQDGTPDPHAIAPRPAPGERPWTVFVYSGHGGHHPHAGLELMHLPVFAQAVEDARAALAQQTGSQVWGPGEEIIGFADAQHCTYLVQVGLTAELADRGIVPDLVLGHSVGEIAAASAAQILDTWTASRVLARRAELLAPLAQSGGLLAIRARVEQVEAMLAPYQGRIIIASYSAPAVQVVAGPTADLDHLHEYLDEQGVWCRPVPDAIPAHSPMVAPVVPTLREALAGLVSVPARIPIVSTADPDHPGDQSRTWGPAYWAEQARQPVRFTRALKAAASAAGQRPLVFVEIGPRALLSEHIAHTFPEAVTAAVTSDPFGFARGIGQLYTTGITPTGPTARAHPDLVIAPGWDHAERDTSTMGAPAVSAPARNQVQAYLAEEVARLVDLPEGLDIDSTWIQTGLGSHSLLQLTSRLRRVPPWAQIDIRLFLPEKTWRQVAATLAAHLPEANEPVLDMG</sequence>
<dbReference type="InterPro" id="IPR016036">
    <property type="entry name" value="Malonyl_transacylase_ACP-bd"/>
</dbReference>
<dbReference type="CDD" id="cd00833">
    <property type="entry name" value="PKS"/>
    <property type="match status" value="1"/>
</dbReference>
<dbReference type="PROSITE" id="PS50042">
    <property type="entry name" value="CNMP_BINDING_3"/>
    <property type="match status" value="1"/>
</dbReference>
<protein>
    <submittedName>
        <fullName evidence="6">Type I polyketide synthase</fullName>
    </submittedName>
</protein>
<dbReference type="InterPro" id="IPR014031">
    <property type="entry name" value="Ketoacyl_synth_C"/>
</dbReference>
<dbReference type="InterPro" id="IPR036736">
    <property type="entry name" value="ACP-like_sf"/>
</dbReference>
<dbReference type="Pfam" id="PF00109">
    <property type="entry name" value="ketoacyl-synt"/>
    <property type="match status" value="1"/>
</dbReference>
<dbReference type="SUPFAM" id="SSF55048">
    <property type="entry name" value="Probable ACP-binding domain of malonyl-CoA ACP transacylase"/>
    <property type="match status" value="1"/>
</dbReference>
<organism evidence="6 7">
    <name type="scientific">Nocardiopsis changdeensis</name>
    <dbReference type="NCBI Taxonomy" id="2831969"/>
    <lineage>
        <taxon>Bacteria</taxon>
        <taxon>Bacillati</taxon>
        <taxon>Actinomycetota</taxon>
        <taxon>Actinomycetes</taxon>
        <taxon>Streptosporangiales</taxon>
        <taxon>Nocardiopsidaceae</taxon>
        <taxon>Nocardiopsis</taxon>
    </lineage>
</organism>
<evidence type="ECO:0000313" key="6">
    <source>
        <dbReference type="EMBL" id="QUX22481.1"/>
    </source>
</evidence>
<dbReference type="SUPFAM" id="SSF47336">
    <property type="entry name" value="ACP-like"/>
    <property type="match status" value="1"/>
</dbReference>
<dbReference type="InterPro" id="IPR032821">
    <property type="entry name" value="PKS_assoc"/>
</dbReference>
<dbReference type="EMBL" id="CP074133">
    <property type="protein sequence ID" value="QUX22481.1"/>
    <property type="molecule type" value="Genomic_DNA"/>
</dbReference>
<accession>A0ABX8BK53</accession>
<keyword evidence="3" id="KW-0808">Transferase</keyword>
<dbReference type="PROSITE" id="PS52004">
    <property type="entry name" value="KS3_2"/>
    <property type="match status" value="1"/>
</dbReference>
<dbReference type="InterPro" id="IPR016035">
    <property type="entry name" value="Acyl_Trfase/lysoPLipase"/>
</dbReference>
<dbReference type="PANTHER" id="PTHR43775:SF37">
    <property type="entry name" value="SI:DKEY-61P9.11"/>
    <property type="match status" value="1"/>
</dbReference>
<dbReference type="Pfam" id="PF02801">
    <property type="entry name" value="Ketoacyl-synt_C"/>
    <property type="match status" value="1"/>
</dbReference>
<name>A0ABX8BK53_9ACTN</name>
<dbReference type="SUPFAM" id="SSF52151">
    <property type="entry name" value="FabD/lysophospholipase-like"/>
    <property type="match status" value="1"/>
</dbReference>
<dbReference type="Gene3D" id="3.40.366.10">
    <property type="entry name" value="Malonyl-Coenzyme A Acyl Carrier Protein, domain 2"/>
    <property type="match status" value="1"/>
</dbReference>
<evidence type="ECO:0000313" key="7">
    <source>
        <dbReference type="Proteomes" id="UP000676079"/>
    </source>
</evidence>
<keyword evidence="1" id="KW-0596">Phosphopantetheine</keyword>
<evidence type="ECO:0000256" key="3">
    <source>
        <dbReference type="ARBA" id="ARBA00022679"/>
    </source>
</evidence>
<dbReference type="InterPro" id="IPR020841">
    <property type="entry name" value="PKS_Beta-ketoAc_synthase_dom"/>
</dbReference>
<reference evidence="6 7" key="1">
    <citation type="submission" date="2021-05" db="EMBL/GenBank/DDBJ databases">
        <title>Direct Submission.</title>
        <authorList>
            <person name="Li K."/>
            <person name="Gao J."/>
        </authorList>
    </citation>
    <scope>NUCLEOTIDE SEQUENCE [LARGE SCALE GENOMIC DNA]</scope>
    <source>
        <strain evidence="6 7">Mg02</strain>
    </source>
</reference>
<gene>
    <name evidence="6" type="ORF">KGD84_29910</name>
</gene>
<dbReference type="Proteomes" id="UP000676079">
    <property type="component" value="Chromosome"/>
</dbReference>
<dbReference type="InterPro" id="IPR000595">
    <property type="entry name" value="cNMP-bd_dom"/>
</dbReference>
<dbReference type="Gene3D" id="3.30.70.3290">
    <property type="match status" value="1"/>
</dbReference>
<evidence type="ECO:0000259" key="4">
    <source>
        <dbReference type="PROSITE" id="PS50042"/>
    </source>
</evidence>
<dbReference type="PANTHER" id="PTHR43775">
    <property type="entry name" value="FATTY ACID SYNTHASE"/>
    <property type="match status" value="1"/>
</dbReference>
<keyword evidence="7" id="KW-1185">Reference proteome</keyword>
<dbReference type="InterPro" id="IPR014030">
    <property type="entry name" value="Ketoacyl_synth_N"/>
</dbReference>
<proteinExistence type="predicted"/>
<feature type="domain" description="Cyclic nucleotide-binding" evidence="4">
    <location>
        <begin position="553"/>
        <end position="639"/>
    </location>
</feature>
<dbReference type="RefSeq" id="WP_220563697.1">
    <property type="nucleotide sequence ID" value="NZ_CP074133.1"/>
</dbReference>
<dbReference type="InterPro" id="IPR014043">
    <property type="entry name" value="Acyl_transferase_dom"/>
</dbReference>
<evidence type="ECO:0000259" key="5">
    <source>
        <dbReference type="PROSITE" id="PS52004"/>
    </source>
</evidence>
<dbReference type="Gene3D" id="3.40.47.10">
    <property type="match status" value="1"/>
</dbReference>
<dbReference type="SUPFAM" id="SSF53901">
    <property type="entry name" value="Thiolase-like"/>
    <property type="match status" value="1"/>
</dbReference>
<dbReference type="InterPro" id="IPR001227">
    <property type="entry name" value="Ac_transferase_dom_sf"/>
</dbReference>
<dbReference type="InterPro" id="IPR018201">
    <property type="entry name" value="Ketoacyl_synth_AS"/>
</dbReference>
<dbReference type="SMART" id="SM00827">
    <property type="entry name" value="PKS_AT"/>
    <property type="match status" value="1"/>
</dbReference>
<dbReference type="InterPro" id="IPR016039">
    <property type="entry name" value="Thiolase-like"/>
</dbReference>
<dbReference type="Pfam" id="PF16197">
    <property type="entry name" value="KAsynt_C_assoc"/>
    <property type="match status" value="1"/>
</dbReference>
<dbReference type="InterPro" id="IPR050091">
    <property type="entry name" value="PKS_NRPS_Biosynth_Enz"/>
</dbReference>
<evidence type="ECO:0000256" key="2">
    <source>
        <dbReference type="ARBA" id="ARBA00022553"/>
    </source>
</evidence>
<dbReference type="SMART" id="SM00825">
    <property type="entry name" value="PKS_KS"/>
    <property type="match status" value="1"/>
</dbReference>
<keyword evidence="2" id="KW-0597">Phosphoprotein</keyword>
<dbReference type="Pfam" id="PF00698">
    <property type="entry name" value="Acyl_transf_1"/>
    <property type="match status" value="1"/>
</dbReference>
<dbReference type="PROSITE" id="PS00606">
    <property type="entry name" value="KS3_1"/>
    <property type="match status" value="1"/>
</dbReference>
<evidence type="ECO:0000256" key="1">
    <source>
        <dbReference type="ARBA" id="ARBA00022450"/>
    </source>
</evidence>
<feature type="domain" description="Ketosynthase family 3 (KS3)" evidence="5">
    <location>
        <begin position="10"/>
        <end position="427"/>
    </location>
</feature>